<dbReference type="InterPro" id="IPR020845">
    <property type="entry name" value="AMP-binding_CS"/>
</dbReference>
<evidence type="ECO:0000313" key="4">
    <source>
        <dbReference type="Proteomes" id="UP000315751"/>
    </source>
</evidence>
<keyword evidence="4" id="KW-1185">Reference proteome</keyword>
<protein>
    <submittedName>
        <fullName evidence="3">Acyl-CoA synthetase (AMP-forming)/AMP-acid ligase II</fullName>
    </submittedName>
</protein>
<dbReference type="InterPro" id="IPR042099">
    <property type="entry name" value="ANL_N_sf"/>
</dbReference>
<dbReference type="InterPro" id="IPR025110">
    <property type="entry name" value="AMP-bd_C"/>
</dbReference>
<dbReference type="PROSITE" id="PS00455">
    <property type="entry name" value="AMP_BINDING"/>
    <property type="match status" value="1"/>
</dbReference>
<dbReference type="Gene3D" id="3.30.300.30">
    <property type="match status" value="1"/>
</dbReference>
<sequence>MSGETVFSRFAAAAAKYSDNPFLNVLPETAGIYGIAAGEITYATMLGRVLARQEALRAAGFGGGSRIGLLLQNRPEFIEIWLAANGLGASVVPINPDLRRSELEYLIGHSEMDAAFVLEDRRAEVATAARTIGRAMVTLLPQEPLPQIPGTVRDPAPPDRSTEAALLYTSGTTGDPKGCVLTNEYFLHSGDWYRDVGGLISLRPGQERMLTPLPVFHMNAMAVSVLAMITVGGCLTILDRFHPSTWWDSVRRSGATCLHYLGVMPSMLMKAPASDQDRNHAVRFGFGAGTPRELHAPFEDRFGFPLIEAWAMTETGSGGVICASREPRKTGTNCFGRPTDEVEVRIVDDVGAEVATNMPGELLVRRAGDDRRYGFFREYLKNPAATQEAWQGGWFHTGDIVARDEDGDLHFVDRKKNVIRRSGENIAAVEVEAVLMKHPLVKQAAVAATPDDVRGDEVAALIVTTAAHVGHGLAEEIVRWSLGQLAYYKVPGWVAFVTELPRTPTEKILRAALKTLVTEKMSQGAFIDMRALKRRQT</sequence>
<name>A0A560HC99_9PROT</name>
<dbReference type="InterPro" id="IPR045851">
    <property type="entry name" value="AMP-bd_C_sf"/>
</dbReference>
<dbReference type="PANTHER" id="PTHR43767">
    <property type="entry name" value="LONG-CHAIN-FATTY-ACID--COA LIGASE"/>
    <property type="match status" value="1"/>
</dbReference>
<dbReference type="AlphaFoldDB" id="A0A560HC99"/>
<gene>
    <name evidence="3" type="ORF">FBZ90_104376</name>
</gene>
<accession>A0A560HC99</accession>
<comment type="caution">
    <text evidence="3">The sequence shown here is derived from an EMBL/GenBank/DDBJ whole genome shotgun (WGS) entry which is preliminary data.</text>
</comment>
<reference evidence="3 4" key="1">
    <citation type="submission" date="2019-06" db="EMBL/GenBank/DDBJ databases">
        <title>Genomic Encyclopedia of Type Strains, Phase IV (KMG-V): Genome sequencing to study the core and pangenomes of soil and plant-associated prokaryotes.</title>
        <authorList>
            <person name="Whitman W."/>
        </authorList>
    </citation>
    <scope>NUCLEOTIDE SEQUENCE [LARGE SCALE GENOMIC DNA]</scope>
    <source>
        <strain evidence="3 4">BR 11622</strain>
    </source>
</reference>
<feature type="domain" description="AMP-binding enzyme C-terminal" evidence="2">
    <location>
        <begin position="430"/>
        <end position="507"/>
    </location>
</feature>
<feature type="domain" description="AMP-dependent synthetase/ligase" evidence="1">
    <location>
        <begin position="13"/>
        <end position="368"/>
    </location>
</feature>
<dbReference type="Pfam" id="PF00501">
    <property type="entry name" value="AMP-binding"/>
    <property type="match status" value="1"/>
</dbReference>
<evidence type="ECO:0000313" key="3">
    <source>
        <dbReference type="EMBL" id="TWB43988.1"/>
    </source>
</evidence>
<dbReference type="Pfam" id="PF13193">
    <property type="entry name" value="AMP-binding_C"/>
    <property type="match status" value="1"/>
</dbReference>
<dbReference type="Proteomes" id="UP000315751">
    <property type="component" value="Unassembled WGS sequence"/>
</dbReference>
<dbReference type="InterPro" id="IPR000873">
    <property type="entry name" value="AMP-dep_synth/lig_dom"/>
</dbReference>
<evidence type="ECO:0000259" key="1">
    <source>
        <dbReference type="Pfam" id="PF00501"/>
    </source>
</evidence>
<dbReference type="EMBL" id="VITR01000004">
    <property type="protein sequence ID" value="TWB43988.1"/>
    <property type="molecule type" value="Genomic_DNA"/>
</dbReference>
<dbReference type="OrthoDB" id="7315605at2"/>
<organism evidence="3 4">
    <name type="scientific">Nitrospirillum amazonense</name>
    <dbReference type="NCBI Taxonomy" id="28077"/>
    <lineage>
        <taxon>Bacteria</taxon>
        <taxon>Pseudomonadati</taxon>
        <taxon>Pseudomonadota</taxon>
        <taxon>Alphaproteobacteria</taxon>
        <taxon>Rhodospirillales</taxon>
        <taxon>Azospirillaceae</taxon>
        <taxon>Nitrospirillum</taxon>
    </lineage>
</organism>
<dbReference type="SUPFAM" id="SSF56801">
    <property type="entry name" value="Acetyl-CoA synthetase-like"/>
    <property type="match status" value="1"/>
</dbReference>
<evidence type="ECO:0000259" key="2">
    <source>
        <dbReference type="Pfam" id="PF13193"/>
    </source>
</evidence>
<dbReference type="PANTHER" id="PTHR43767:SF1">
    <property type="entry name" value="NONRIBOSOMAL PEPTIDE SYNTHASE PES1 (EUROFUNG)-RELATED"/>
    <property type="match status" value="1"/>
</dbReference>
<proteinExistence type="predicted"/>
<dbReference type="GO" id="GO:0016878">
    <property type="term" value="F:acid-thiol ligase activity"/>
    <property type="evidence" value="ECO:0007669"/>
    <property type="project" value="UniProtKB-ARBA"/>
</dbReference>
<keyword evidence="3" id="KW-0436">Ligase</keyword>
<dbReference type="InterPro" id="IPR050237">
    <property type="entry name" value="ATP-dep_AMP-bd_enzyme"/>
</dbReference>
<dbReference type="RefSeq" id="WP_145731173.1">
    <property type="nucleotide sequence ID" value="NZ_VITR01000004.1"/>
</dbReference>
<dbReference type="Gene3D" id="3.40.50.12780">
    <property type="entry name" value="N-terminal domain of ligase-like"/>
    <property type="match status" value="1"/>
</dbReference>